<dbReference type="SUPFAM" id="SSF81660">
    <property type="entry name" value="Metal cation-transporting ATPase, ATP-binding domain N"/>
    <property type="match status" value="1"/>
</dbReference>
<dbReference type="GO" id="GO:0043682">
    <property type="term" value="F:P-type divalent copper transporter activity"/>
    <property type="evidence" value="ECO:0007669"/>
    <property type="project" value="TreeGrafter"/>
</dbReference>
<feature type="transmembrane region" description="Helical" evidence="10">
    <location>
        <begin position="420"/>
        <end position="439"/>
    </location>
</feature>
<keyword evidence="14" id="KW-1185">Reference proteome</keyword>
<feature type="region of interest" description="Disordered" evidence="11">
    <location>
        <begin position="144"/>
        <end position="163"/>
    </location>
</feature>
<feature type="compositionally biased region" description="Polar residues" evidence="11">
    <location>
        <begin position="147"/>
        <end position="157"/>
    </location>
</feature>
<dbReference type="AlphaFoldDB" id="A0A9P4YZ97"/>
<dbReference type="EMBL" id="JAANYQ010000002">
    <property type="protein sequence ID" value="KAF4125655.1"/>
    <property type="molecule type" value="Genomic_DNA"/>
</dbReference>
<dbReference type="Gene3D" id="3.30.70.100">
    <property type="match status" value="2"/>
</dbReference>
<dbReference type="PROSITE" id="PS50846">
    <property type="entry name" value="HMA_2"/>
    <property type="match status" value="2"/>
</dbReference>
<dbReference type="InterPro" id="IPR001757">
    <property type="entry name" value="P_typ_ATPase"/>
</dbReference>
<dbReference type="InterPro" id="IPR023214">
    <property type="entry name" value="HAD_sf"/>
</dbReference>
<evidence type="ECO:0000256" key="5">
    <source>
        <dbReference type="ARBA" id="ARBA00022741"/>
    </source>
</evidence>
<feature type="transmembrane region" description="Helical" evidence="10">
    <location>
        <begin position="1048"/>
        <end position="1069"/>
    </location>
</feature>
<evidence type="ECO:0000256" key="10">
    <source>
        <dbReference type="RuleBase" id="RU362081"/>
    </source>
</evidence>
<dbReference type="NCBIfam" id="TIGR01494">
    <property type="entry name" value="ATPase_P-type"/>
    <property type="match status" value="2"/>
</dbReference>
<dbReference type="SFLD" id="SFLDF00027">
    <property type="entry name" value="p-type_atpase"/>
    <property type="match status" value="1"/>
</dbReference>
<feature type="transmembrane region" description="Helical" evidence="10">
    <location>
        <begin position="459"/>
        <end position="482"/>
    </location>
</feature>
<feature type="transmembrane region" description="Helical" evidence="10">
    <location>
        <begin position="703"/>
        <end position="731"/>
    </location>
</feature>
<dbReference type="SUPFAM" id="SSF55008">
    <property type="entry name" value="HMA, heavy metal-associated domain"/>
    <property type="match status" value="2"/>
</dbReference>
<dbReference type="GO" id="GO:0055070">
    <property type="term" value="P:copper ion homeostasis"/>
    <property type="evidence" value="ECO:0007669"/>
    <property type="project" value="TreeGrafter"/>
</dbReference>
<dbReference type="InterPro" id="IPR018303">
    <property type="entry name" value="ATPase_P-typ_P_site"/>
</dbReference>
<comment type="caution">
    <text evidence="13">The sequence shown here is derived from an EMBL/GenBank/DDBJ whole genome shotgun (WGS) entry which is preliminary data.</text>
</comment>
<keyword evidence="4 10" id="KW-0479">Metal-binding</keyword>
<dbReference type="PRINTS" id="PR00119">
    <property type="entry name" value="CATATPASE"/>
</dbReference>
<feature type="transmembrane region" description="Helical" evidence="10">
    <location>
        <begin position="1084"/>
        <end position="1104"/>
    </location>
</feature>
<gene>
    <name evidence="13" type="ORF">GMORB2_0899</name>
</gene>
<keyword evidence="6 10" id="KW-0067">ATP-binding</keyword>
<feature type="transmembrane region" description="Helical" evidence="10">
    <location>
        <begin position="502"/>
        <end position="522"/>
    </location>
</feature>
<dbReference type="FunFam" id="2.70.150.10:FF:000068">
    <property type="entry name" value="Copper resistance-associated P-type ATPase"/>
    <property type="match status" value="1"/>
</dbReference>
<dbReference type="SFLD" id="SFLDS00003">
    <property type="entry name" value="Haloacid_Dehalogenase"/>
    <property type="match status" value="1"/>
</dbReference>
<evidence type="ECO:0000259" key="12">
    <source>
        <dbReference type="PROSITE" id="PS50846"/>
    </source>
</evidence>
<keyword evidence="3 10" id="KW-0812">Transmembrane</keyword>
<dbReference type="PANTHER" id="PTHR43520">
    <property type="entry name" value="ATP7, ISOFORM B"/>
    <property type="match status" value="1"/>
</dbReference>
<evidence type="ECO:0000256" key="1">
    <source>
        <dbReference type="ARBA" id="ARBA00004141"/>
    </source>
</evidence>
<evidence type="ECO:0000256" key="9">
    <source>
        <dbReference type="ARBA" id="ARBA00023136"/>
    </source>
</evidence>
<protein>
    <submittedName>
        <fullName evidence="13">Cation transport ATPase</fullName>
    </submittedName>
</protein>
<feature type="transmembrane region" description="Helical" evidence="10">
    <location>
        <begin position="379"/>
        <end position="400"/>
    </location>
</feature>
<dbReference type="SUPFAM" id="SSF81653">
    <property type="entry name" value="Calcium ATPase, transduction domain A"/>
    <property type="match status" value="1"/>
</dbReference>
<comment type="similarity">
    <text evidence="2 10">Belongs to the cation transport ATPase (P-type) (TC 3.A.3) family. Type IB subfamily.</text>
</comment>
<dbReference type="PROSITE" id="PS00154">
    <property type="entry name" value="ATPASE_E1_E2"/>
    <property type="match status" value="1"/>
</dbReference>
<feature type="domain" description="HMA" evidence="12">
    <location>
        <begin position="194"/>
        <end position="259"/>
    </location>
</feature>
<evidence type="ECO:0000313" key="14">
    <source>
        <dbReference type="Proteomes" id="UP000749293"/>
    </source>
</evidence>
<feature type="transmembrane region" description="Helical" evidence="10">
    <location>
        <begin position="660"/>
        <end position="683"/>
    </location>
</feature>
<keyword evidence="9 10" id="KW-0472">Membrane</keyword>
<dbReference type="InterPro" id="IPR036163">
    <property type="entry name" value="HMA_dom_sf"/>
</dbReference>
<keyword evidence="8 10" id="KW-1133">Transmembrane helix</keyword>
<accession>A0A9P4YZ97</accession>
<dbReference type="GO" id="GO:0005524">
    <property type="term" value="F:ATP binding"/>
    <property type="evidence" value="ECO:0007669"/>
    <property type="project" value="UniProtKB-UniRule"/>
</dbReference>
<dbReference type="Gene3D" id="2.70.150.10">
    <property type="entry name" value="Calcium-transporting ATPase, cytoplasmic transduction domain A"/>
    <property type="match status" value="1"/>
</dbReference>
<dbReference type="InterPro" id="IPR036412">
    <property type="entry name" value="HAD-like_sf"/>
</dbReference>
<evidence type="ECO:0000256" key="3">
    <source>
        <dbReference type="ARBA" id="ARBA00022692"/>
    </source>
</evidence>
<dbReference type="Gene3D" id="3.40.50.1000">
    <property type="entry name" value="HAD superfamily/HAD-like"/>
    <property type="match status" value="1"/>
</dbReference>
<proteinExistence type="inferred from homology"/>
<keyword evidence="7" id="KW-1278">Translocase</keyword>
<dbReference type="Pfam" id="PF00122">
    <property type="entry name" value="E1-E2_ATPase"/>
    <property type="match status" value="1"/>
</dbReference>
<comment type="subcellular location">
    <subcellularLocation>
        <location evidence="1">Membrane</location>
        <topology evidence="1">Multi-pass membrane protein</topology>
    </subcellularLocation>
</comment>
<feature type="domain" description="HMA" evidence="12">
    <location>
        <begin position="7"/>
        <end position="76"/>
    </location>
</feature>
<dbReference type="Proteomes" id="UP000749293">
    <property type="component" value="Unassembled WGS sequence"/>
</dbReference>
<evidence type="ECO:0000313" key="13">
    <source>
        <dbReference type="EMBL" id="KAF4125655.1"/>
    </source>
</evidence>
<dbReference type="InterPro" id="IPR059000">
    <property type="entry name" value="ATPase_P-type_domA"/>
</dbReference>
<dbReference type="CDD" id="cd02094">
    <property type="entry name" value="P-type_ATPase_Cu-like"/>
    <property type="match status" value="1"/>
</dbReference>
<dbReference type="RefSeq" id="XP_035324307.1">
    <property type="nucleotide sequence ID" value="XM_035462883.1"/>
</dbReference>
<dbReference type="InterPro" id="IPR023298">
    <property type="entry name" value="ATPase_P-typ_TM_dom_sf"/>
</dbReference>
<dbReference type="Pfam" id="PF00702">
    <property type="entry name" value="Hydrolase"/>
    <property type="match status" value="1"/>
</dbReference>
<dbReference type="InterPro" id="IPR044492">
    <property type="entry name" value="P_typ_ATPase_HD_dom"/>
</dbReference>
<dbReference type="InterPro" id="IPR008250">
    <property type="entry name" value="ATPase_P-typ_transduc_dom_A_sf"/>
</dbReference>
<evidence type="ECO:0000256" key="6">
    <source>
        <dbReference type="ARBA" id="ARBA00022840"/>
    </source>
</evidence>
<feature type="region of interest" description="Disordered" evidence="11">
    <location>
        <begin position="87"/>
        <end position="112"/>
    </location>
</feature>
<dbReference type="PANTHER" id="PTHR43520:SF32">
    <property type="entry name" value="COPPER RESISTANCE P-TYPE ATPASE (EUROFUNG)"/>
    <property type="match status" value="1"/>
</dbReference>
<dbReference type="SUPFAM" id="SSF56784">
    <property type="entry name" value="HAD-like"/>
    <property type="match status" value="1"/>
</dbReference>
<dbReference type="CDD" id="cd00371">
    <property type="entry name" value="HMA"/>
    <property type="match status" value="2"/>
</dbReference>
<dbReference type="InterPro" id="IPR023299">
    <property type="entry name" value="ATPase_P-typ_cyto_dom_N"/>
</dbReference>
<dbReference type="SUPFAM" id="SSF81665">
    <property type="entry name" value="Calcium ATPase, transmembrane domain M"/>
    <property type="match status" value="1"/>
</dbReference>
<keyword evidence="5 10" id="KW-0547">Nucleotide-binding</keyword>
<evidence type="ECO:0000256" key="7">
    <source>
        <dbReference type="ARBA" id="ARBA00022967"/>
    </source>
</evidence>
<dbReference type="SFLD" id="SFLDG00002">
    <property type="entry name" value="C1.7:_P-type_atpase_like"/>
    <property type="match status" value="1"/>
</dbReference>
<dbReference type="GeneID" id="55967129"/>
<dbReference type="InterPro" id="IPR006121">
    <property type="entry name" value="HMA_dom"/>
</dbReference>
<dbReference type="FunFam" id="3.30.70.100:FF:000001">
    <property type="entry name" value="ATPase copper transporting beta"/>
    <property type="match status" value="1"/>
</dbReference>
<name>A0A9P4YZ97_9HYPO</name>
<dbReference type="NCBIfam" id="TIGR01525">
    <property type="entry name" value="ATPase-IB_hvy"/>
    <property type="match status" value="1"/>
</dbReference>
<sequence>MASIPTAITSYLVENLHCPSCVSAIKTGLHDAFGDCISWVSPNLVTSVVTVEHKDSDLISVTSIKRTLEDLGFEVSAVDTSAHIANDLASSDRPPRGDDIHPQPTEQPGSDWPLLWLERRSTRELESGYATHLEVCQECRSAAASGEPSSHATSSRVSPDATPPHRAVDITAHPIPDALQSVVIGNDDGSAPQWRATISIGGMTCSSCSNGIREEMSKLPWVSNIAVNLVTNSATAELVDPQRVHDLAGAIEDLGYDATIDKVVNVKELVKTKSQDEWREVQIKINGMFCPRCPHRLSKSLSLLGPHRLQILEEPTLGTSLIKIKYRPDAPSFTIRHIMSAISATDPSLGPSIYHPPTMEDRARDVRTKHQKELIRRELVALALAVPTFVLGIVYMSLVSHSNPTRHYLTKPWKSGVSRLDLVLCLLATPAWVYSADMFHRRSIKELRAMWRPGSKMPVLARFYRFGSMDMLVSLGTTIAYISSVAQMIATAASGGKAMSEGLMYFDTVVFLVLFILAGRIIEAYSKSKAGNAVEMLVKLRPDTAILVDQDKSRGQLSTKVALDLIDHGDIIMVQHGASPPADGVIVTGQTDFDESSLTGESRPVPKVEGDSVFSGTINKGSMVTVRVTGTAGRSMLDQIVDVVREGQTKRAPMERIADVLTSYFVPVVTLLAIITWFVWLALGLSGAVGGHDDMKSTSDWVAFAFRFAIAVFVVACPCGLGLAAPTAIFVGSGLAAKYGILAKGGGEAFEKAFRLDCVVFDKTGTLTQGGEPRVTDSLAFPAGIPDGMDEATLWSSLSAVEIASSHPIARAIVDFCGVNQVSIETEKVEELPGKGMTSKCRRTGSIEEGFSLAVGNAHLLASLAVDVSRPIEAQLETWKREAKSVALVALQQSPSGPWMLGAALAISDPIRSEAPAAIRELQDRGIEAWMLSGDNLTTARAVARQVGIPPSNVLAEVLPSEKADKIKYLQATATRRGNTPHAMVAMVGDGINDSPALTAADVGIAIGSGSDVAISSADFVLSTSHLGTVPTLLDLSRTVFRRIRTNFSWAVIYNLVAIPFAAGCFYGVRTPSGSRVTLPPEFAALAMALSSISVVLSSLALRIKLPIIGFRPRQTVG</sequence>
<dbReference type="InterPro" id="IPR027256">
    <property type="entry name" value="P-typ_ATPase_IB"/>
</dbReference>
<evidence type="ECO:0000256" key="4">
    <source>
        <dbReference type="ARBA" id="ARBA00022723"/>
    </source>
</evidence>
<evidence type="ECO:0000256" key="11">
    <source>
        <dbReference type="SAM" id="MobiDB-lite"/>
    </source>
</evidence>
<dbReference type="GO" id="GO:0016887">
    <property type="term" value="F:ATP hydrolysis activity"/>
    <property type="evidence" value="ECO:0007669"/>
    <property type="project" value="InterPro"/>
</dbReference>
<reference evidence="13" key="1">
    <citation type="submission" date="2020-03" db="EMBL/GenBank/DDBJ databases">
        <title>Site-based positive gene gene selection in Geosmithia morbida across the United States reveals a broad range of putative effectors and factors for local host and environmental adapation.</title>
        <authorList>
            <person name="Onufrak A."/>
            <person name="Murdoch R.W."/>
            <person name="Gazis R."/>
            <person name="Huff M."/>
            <person name="Staton M."/>
            <person name="Klingeman W."/>
            <person name="Hadziabdic D."/>
        </authorList>
    </citation>
    <scope>NUCLEOTIDE SEQUENCE</scope>
    <source>
        <strain evidence="13">1262</strain>
    </source>
</reference>
<dbReference type="OrthoDB" id="432719at2759"/>
<dbReference type="Pfam" id="PF00403">
    <property type="entry name" value="HMA"/>
    <property type="match status" value="2"/>
</dbReference>
<dbReference type="Gene3D" id="3.40.1110.10">
    <property type="entry name" value="Calcium-transporting ATPase, cytoplasmic domain N"/>
    <property type="match status" value="1"/>
</dbReference>
<organism evidence="13 14">
    <name type="scientific">Geosmithia morbida</name>
    <dbReference type="NCBI Taxonomy" id="1094350"/>
    <lineage>
        <taxon>Eukaryota</taxon>
        <taxon>Fungi</taxon>
        <taxon>Dikarya</taxon>
        <taxon>Ascomycota</taxon>
        <taxon>Pezizomycotina</taxon>
        <taxon>Sordariomycetes</taxon>
        <taxon>Hypocreomycetidae</taxon>
        <taxon>Hypocreales</taxon>
        <taxon>Bionectriaceae</taxon>
        <taxon>Geosmithia</taxon>
    </lineage>
</organism>
<evidence type="ECO:0000256" key="8">
    <source>
        <dbReference type="ARBA" id="ARBA00022989"/>
    </source>
</evidence>
<dbReference type="GO" id="GO:0005507">
    <property type="term" value="F:copper ion binding"/>
    <property type="evidence" value="ECO:0007669"/>
    <property type="project" value="TreeGrafter"/>
</dbReference>
<dbReference type="GO" id="GO:0016020">
    <property type="term" value="C:membrane"/>
    <property type="evidence" value="ECO:0007669"/>
    <property type="project" value="UniProtKB-SubCell"/>
</dbReference>
<evidence type="ECO:0000256" key="2">
    <source>
        <dbReference type="ARBA" id="ARBA00006024"/>
    </source>
</evidence>